<gene>
    <name evidence="2" type="ORF">KSP40_PGU019019</name>
</gene>
<protein>
    <submittedName>
        <fullName evidence="2">Uncharacterized protein</fullName>
    </submittedName>
</protein>
<reference evidence="2 3" key="1">
    <citation type="journal article" date="2022" name="Nat. Plants">
        <title>Genomes of leafy and leafless Platanthera orchids illuminate the evolution of mycoheterotrophy.</title>
        <authorList>
            <person name="Li M.H."/>
            <person name="Liu K.W."/>
            <person name="Li Z."/>
            <person name="Lu H.C."/>
            <person name="Ye Q.L."/>
            <person name="Zhang D."/>
            <person name="Wang J.Y."/>
            <person name="Li Y.F."/>
            <person name="Zhong Z.M."/>
            <person name="Liu X."/>
            <person name="Yu X."/>
            <person name="Liu D.K."/>
            <person name="Tu X.D."/>
            <person name="Liu B."/>
            <person name="Hao Y."/>
            <person name="Liao X.Y."/>
            <person name="Jiang Y.T."/>
            <person name="Sun W.H."/>
            <person name="Chen J."/>
            <person name="Chen Y.Q."/>
            <person name="Ai Y."/>
            <person name="Zhai J.W."/>
            <person name="Wu S.S."/>
            <person name="Zhou Z."/>
            <person name="Hsiao Y.Y."/>
            <person name="Wu W.L."/>
            <person name="Chen Y.Y."/>
            <person name="Lin Y.F."/>
            <person name="Hsu J.L."/>
            <person name="Li C.Y."/>
            <person name="Wang Z.W."/>
            <person name="Zhao X."/>
            <person name="Zhong W.Y."/>
            <person name="Ma X.K."/>
            <person name="Ma L."/>
            <person name="Huang J."/>
            <person name="Chen G.Z."/>
            <person name="Huang M.Z."/>
            <person name="Huang L."/>
            <person name="Peng D.H."/>
            <person name="Luo Y.B."/>
            <person name="Zou S.Q."/>
            <person name="Chen S.P."/>
            <person name="Lan S."/>
            <person name="Tsai W.C."/>
            <person name="Van de Peer Y."/>
            <person name="Liu Z.J."/>
        </authorList>
    </citation>
    <scope>NUCLEOTIDE SEQUENCE [LARGE SCALE GENOMIC DNA]</scope>
    <source>
        <strain evidence="2">Lor288</strain>
    </source>
</reference>
<comment type="caution">
    <text evidence="2">The sequence shown here is derived from an EMBL/GenBank/DDBJ whole genome shotgun (WGS) entry which is preliminary data.</text>
</comment>
<dbReference type="EMBL" id="JBBWWR010000013">
    <property type="protein sequence ID" value="KAK8955789.1"/>
    <property type="molecule type" value="Genomic_DNA"/>
</dbReference>
<accession>A0ABR2M031</accession>
<name>A0ABR2M031_9ASPA</name>
<evidence type="ECO:0000256" key="1">
    <source>
        <dbReference type="SAM" id="Phobius"/>
    </source>
</evidence>
<sequence>MGSWSPNYHSGSRDSFFSAESYRRFLLPHFRLPAPISRRRRAKQSLKTLRLAFSAAGIAEKPAISVSSPADYDGGLGFRLSISGDLVCYLTGDLVCNLTGDVNPVGDLTGGINLDYFLLACRVDATRGVGRLVRLSFILLCCGLGGPIWACEFWRVVVW</sequence>
<keyword evidence="1" id="KW-0812">Transmembrane</keyword>
<proteinExistence type="predicted"/>
<dbReference type="Proteomes" id="UP001412067">
    <property type="component" value="Unassembled WGS sequence"/>
</dbReference>
<feature type="transmembrane region" description="Helical" evidence="1">
    <location>
        <begin position="132"/>
        <end position="150"/>
    </location>
</feature>
<organism evidence="2 3">
    <name type="scientific">Platanthera guangdongensis</name>
    <dbReference type="NCBI Taxonomy" id="2320717"/>
    <lineage>
        <taxon>Eukaryota</taxon>
        <taxon>Viridiplantae</taxon>
        <taxon>Streptophyta</taxon>
        <taxon>Embryophyta</taxon>
        <taxon>Tracheophyta</taxon>
        <taxon>Spermatophyta</taxon>
        <taxon>Magnoliopsida</taxon>
        <taxon>Liliopsida</taxon>
        <taxon>Asparagales</taxon>
        <taxon>Orchidaceae</taxon>
        <taxon>Orchidoideae</taxon>
        <taxon>Orchideae</taxon>
        <taxon>Orchidinae</taxon>
        <taxon>Platanthera</taxon>
    </lineage>
</organism>
<keyword evidence="1" id="KW-0472">Membrane</keyword>
<keyword evidence="1" id="KW-1133">Transmembrane helix</keyword>
<evidence type="ECO:0000313" key="2">
    <source>
        <dbReference type="EMBL" id="KAK8955789.1"/>
    </source>
</evidence>
<evidence type="ECO:0000313" key="3">
    <source>
        <dbReference type="Proteomes" id="UP001412067"/>
    </source>
</evidence>
<keyword evidence="3" id="KW-1185">Reference proteome</keyword>